<dbReference type="HAMAP" id="MF_00973">
    <property type="entry name" value="Gluconeogen_factor"/>
    <property type="match status" value="1"/>
</dbReference>
<comment type="subcellular location">
    <subcellularLocation>
        <location evidence="2">Cytoplasm</location>
    </subcellularLocation>
</comment>
<dbReference type="EMBL" id="JBHSWD010000001">
    <property type="protein sequence ID" value="MFC6590811.1"/>
    <property type="molecule type" value="Genomic_DNA"/>
</dbReference>
<dbReference type="CDD" id="cd07187">
    <property type="entry name" value="YvcK_like"/>
    <property type="match status" value="1"/>
</dbReference>
<proteinExistence type="inferred from homology"/>
<comment type="function">
    <text evidence="2">Required for morphogenesis under gluconeogenic growth conditions.</text>
</comment>
<protein>
    <recommendedName>
        <fullName evidence="2">Putative gluconeogenesis factor</fullName>
    </recommendedName>
</protein>
<dbReference type="NCBIfam" id="TIGR01826">
    <property type="entry name" value="CofD_related"/>
    <property type="match status" value="1"/>
</dbReference>
<accession>A0ABW1Y9Z3</accession>
<organism evidence="3 4">
    <name type="scientific">Deinococcus lacus</name>
    <dbReference type="NCBI Taxonomy" id="392561"/>
    <lineage>
        <taxon>Bacteria</taxon>
        <taxon>Thermotogati</taxon>
        <taxon>Deinococcota</taxon>
        <taxon>Deinococci</taxon>
        <taxon>Deinococcales</taxon>
        <taxon>Deinococcaceae</taxon>
        <taxon>Deinococcus</taxon>
    </lineage>
</organism>
<evidence type="ECO:0000313" key="4">
    <source>
        <dbReference type="Proteomes" id="UP001596297"/>
    </source>
</evidence>
<keyword evidence="4" id="KW-1185">Reference proteome</keyword>
<reference evidence="4" key="1">
    <citation type="journal article" date="2019" name="Int. J. Syst. Evol. Microbiol.">
        <title>The Global Catalogue of Microorganisms (GCM) 10K type strain sequencing project: providing services to taxonomists for standard genome sequencing and annotation.</title>
        <authorList>
            <consortium name="The Broad Institute Genomics Platform"/>
            <consortium name="The Broad Institute Genome Sequencing Center for Infectious Disease"/>
            <person name="Wu L."/>
            <person name="Ma J."/>
        </authorList>
    </citation>
    <scope>NUCLEOTIDE SEQUENCE [LARGE SCALE GENOMIC DNA]</scope>
    <source>
        <strain evidence="4">CGMCC 1.15772</strain>
    </source>
</reference>
<dbReference type="PANTHER" id="PTHR30135:SF3">
    <property type="entry name" value="GLUCONEOGENESIS FACTOR-RELATED"/>
    <property type="match status" value="1"/>
</dbReference>
<keyword evidence="1 2" id="KW-0963">Cytoplasm</keyword>
<dbReference type="Pfam" id="PF01933">
    <property type="entry name" value="CofD"/>
    <property type="match status" value="1"/>
</dbReference>
<evidence type="ECO:0000256" key="1">
    <source>
        <dbReference type="ARBA" id="ARBA00022490"/>
    </source>
</evidence>
<dbReference type="Proteomes" id="UP001596297">
    <property type="component" value="Unassembled WGS sequence"/>
</dbReference>
<evidence type="ECO:0000256" key="2">
    <source>
        <dbReference type="HAMAP-Rule" id="MF_00973"/>
    </source>
</evidence>
<evidence type="ECO:0000313" key="3">
    <source>
        <dbReference type="EMBL" id="MFC6590811.1"/>
    </source>
</evidence>
<name>A0ABW1Y9Z3_9DEIO</name>
<dbReference type="InterPro" id="IPR038136">
    <property type="entry name" value="CofD-like_dom_sf"/>
</dbReference>
<comment type="caution">
    <text evidence="3">The sequence shown here is derived from an EMBL/GenBank/DDBJ whole genome shotgun (WGS) entry which is preliminary data.</text>
</comment>
<dbReference type="Gene3D" id="3.40.50.10680">
    <property type="entry name" value="CofD-like domains"/>
    <property type="match status" value="1"/>
</dbReference>
<dbReference type="RefSeq" id="WP_380081821.1">
    <property type="nucleotide sequence ID" value="NZ_JBHSWD010000001.1"/>
</dbReference>
<dbReference type="InterPro" id="IPR002882">
    <property type="entry name" value="CofD"/>
</dbReference>
<dbReference type="InterPro" id="IPR010119">
    <property type="entry name" value="Gluconeogen_factor"/>
</dbReference>
<dbReference type="PANTHER" id="PTHR30135">
    <property type="entry name" value="UNCHARACTERIZED PROTEIN YVCK-RELATED"/>
    <property type="match status" value="1"/>
</dbReference>
<sequence>MLSGLKEYSGNVTAVVTVADDGGSSGRLRESLNMVAPGDLTDCYAALSDSPALARLLLHRFDRGEGLEGHTFGNLLLATLSEEQGGLATAMQDIHDILRVRGRVYPATTVPATLVARLSDGRVVRGESHLSSCLGSEQVREVSLEPADLPALPEVIESIYAAELIVLGPGSLFTSVMPVLLVPAIAAALRSTPARLVYVAPLMTEPGETTGMTLEDHFAAITAHLGRAPDYILANSAVIAPYIKAHYAAQGAAVLDTRRSSRNLRGRILFAPLLKHEPVAQARHDPEALAQALHSLLERMHQVA</sequence>
<comment type="similarity">
    <text evidence="2">Belongs to the gluconeogenesis factor family.</text>
</comment>
<dbReference type="SUPFAM" id="SSF142338">
    <property type="entry name" value="CofD-like"/>
    <property type="match status" value="1"/>
</dbReference>
<gene>
    <name evidence="3" type="primary">yvcK</name>
    <name evidence="3" type="ORF">ACFP81_01360</name>
</gene>